<name>A0A0U5H3I9_ASPCI</name>
<keyword evidence="2" id="KW-1185">Reference proteome</keyword>
<gene>
    <name evidence="1" type="ORF">ASPCAL11586</name>
</gene>
<evidence type="ECO:0000313" key="1">
    <source>
        <dbReference type="EMBL" id="CEL08436.1"/>
    </source>
</evidence>
<dbReference type="AlphaFoldDB" id="A0A0U5H3I9"/>
<dbReference type="Proteomes" id="UP000054771">
    <property type="component" value="Unassembled WGS sequence"/>
</dbReference>
<accession>A0A0U5H3I9</accession>
<evidence type="ECO:0000313" key="2">
    <source>
        <dbReference type="Proteomes" id="UP000054771"/>
    </source>
</evidence>
<proteinExistence type="predicted"/>
<organism evidence="1 2">
    <name type="scientific">Aspergillus calidoustus</name>
    <dbReference type="NCBI Taxonomy" id="454130"/>
    <lineage>
        <taxon>Eukaryota</taxon>
        <taxon>Fungi</taxon>
        <taxon>Dikarya</taxon>
        <taxon>Ascomycota</taxon>
        <taxon>Pezizomycotina</taxon>
        <taxon>Eurotiomycetes</taxon>
        <taxon>Eurotiomycetidae</taxon>
        <taxon>Eurotiales</taxon>
        <taxon>Aspergillaceae</taxon>
        <taxon>Aspergillus</taxon>
        <taxon>Aspergillus subgen. Nidulantes</taxon>
    </lineage>
</organism>
<reference evidence="2" key="1">
    <citation type="journal article" date="2016" name="Genome Announc.">
        <title>Draft genome sequences of fungus Aspergillus calidoustus.</title>
        <authorList>
            <person name="Horn F."/>
            <person name="Linde J."/>
            <person name="Mattern D.J."/>
            <person name="Walther G."/>
            <person name="Guthke R."/>
            <person name="Scherlach K."/>
            <person name="Martin K."/>
            <person name="Brakhage A.A."/>
            <person name="Petzke L."/>
            <person name="Valiante V."/>
        </authorList>
    </citation>
    <scope>NUCLEOTIDE SEQUENCE [LARGE SCALE GENOMIC DNA]</scope>
    <source>
        <strain evidence="2">SF006504</strain>
    </source>
</reference>
<dbReference type="EMBL" id="CDMC01000011">
    <property type="protein sequence ID" value="CEL08436.1"/>
    <property type="molecule type" value="Genomic_DNA"/>
</dbReference>
<protein>
    <submittedName>
        <fullName evidence="1">Uncharacterized protein</fullName>
    </submittedName>
</protein>
<sequence length="110" mass="12111">MRPPGLVGTLEMSQEMPTSRRIDYSSRNGAPLVLVGACGGLIRDSRSKFSTLAERQTWSTISRVSTLMQLHPVRSASGYAQATLVEDLSLYRDTLLLNLSSRTHDSNART</sequence>